<keyword evidence="4" id="KW-0418">Kinase</keyword>
<keyword evidence="5" id="KW-0067">ATP-binding</keyword>
<dbReference type="InterPro" id="IPR050007">
    <property type="entry name" value="OtnK"/>
</dbReference>
<reference evidence="15 16" key="1">
    <citation type="submission" date="2016-10" db="EMBL/GenBank/DDBJ databases">
        <authorList>
            <person name="de Groot N.N."/>
        </authorList>
    </citation>
    <scope>NUCLEOTIDE SEQUENCE [LARGE SCALE GENOMIC DNA]</scope>
    <source>
        <strain evidence="15 16">BH539</strain>
    </source>
</reference>
<dbReference type="RefSeq" id="WP_092525539.1">
    <property type="nucleotide sequence ID" value="NZ_FNCI01000006.1"/>
</dbReference>
<dbReference type="EC" id="2.7.1.217" evidence="10"/>
<evidence type="ECO:0000256" key="4">
    <source>
        <dbReference type="ARBA" id="ARBA00022777"/>
    </source>
</evidence>
<evidence type="ECO:0000256" key="12">
    <source>
        <dbReference type="ARBA" id="ARBA00041377"/>
    </source>
</evidence>
<protein>
    <recommendedName>
        <fullName evidence="11">3-oxo-tetronate kinase</fullName>
        <ecNumber evidence="10">2.7.1.217</ecNumber>
    </recommendedName>
    <alternativeName>
        <fullName evidence="12">3-dehydrotetronate 4-kinase</fullName>
    </alternativeName>
</protein>
<dbReference type="Gene3D" id="3.40.980.20">
    <property type="entry name" value="Four-carbon acid sugar kinase, nucleotide binding domain"/>
    <property type="match status" value="1"/>
</dbReference>
<evidence type="ECO:0000256" key="1">
    <source>
        <dbReference type="ARBA" id="ARBA00005715"/>
    </source>
</evidence>
<dbReference type="EMBL" id="FNCI01000006">
    <property type="protein sequence ID" value="SDG19935.1"/>
    <property type="molecule type" value="Genomic_DNA"/>
</dbReference>
<evidence type="ECO:0000313" key="15">
    <source>
        <dbReference type="EMBL" id="SDG19935.1"/>
    </source>
</evidence>
<dbReference type="SUPFAM" id="SSF142764">
    <property type="entry name" value="YgbK-like"/>
    <property type="match status" value="1"/>
</dbReference>
<dbReference type="Pfam" id="PF07005">
    <property type="entry name" value="SBD_N"/>
    <property type="match status" value="1"/>
</dbReference>
<evidence type="ECO:0000256" key="3">
    <source>
        <dbReference type="ARBA" id="ARBA00022741"/>
    </source>
</evidence>
<evidence type="ECO:0000256" key="10">
    <source>
        <dbReference type="ARBA" id="ARBA00039095"/>
    </source>
</evidence>
<keyword evidence="2" id="KW-0808">Transferase</keyword>
<name>A0A1G7SA57_9GAMM</name>
<accession>A0A1G7SA57</accession>
<organism evidence="15 16">
    <name type="scientific">Onishia taeanensis</name>
    <dbReference type="NCBI Taxonomy" id="284577"/>
    <lineage>
        <taxon>Bacteria</taxon>
        <taxon>Pseudomonadati</taxon>
        <taxon>Pseudomonadota</taxon>
        <taxon>Gammaproteobacteria</taxon>
        <taxon>Oceanospirillales</taxon>
        <taxon>Halomonadaceae</taxon>
        <taxon>Onishia</taxon>
    </lineage>
</organism>
<evidence type="ECO:0000256" key="8">
    <source>
        <dbReference type="ARBA" id="ARBA00036346"/>
    </source>
</evidence>
<evidence type="ECO:0000259" key="14">
    <source>
        <dbReference type="Pfam" id="PF17042"/>
    </source>
</evidence>
<evidence type="ECO:0000256" key="6">
    <source>
        <dbReference type="ARBA" id="ARBA00023277"/>
    </source>
</evidence>
<sequence>MSREQASQIVLGAIADDFTGATDLANNLVRSGMRTLQVIGVPSADVALDDIDAVVVALKSRSCPAADAIRDSLAALDWLQAQGARQIFFKYCSTFDSTDDGNIGPVADALLERLGAAQPEAQELPQTVMVPAFPINGRTVYQGHLFVGDRLLNDSGMQHHPLNPMRDADLVRVLARQTSHRVGLLNRATLAKGAPAASAHLAELQQAGVRHVICDSLDEADLEVIAAAVVEMPLVTGGSGLGQALPAQYRQKAWLAPVENAGRLAPASGAALVLSGSCSRATLGQVEHFLGRHEGLALDPLALAEGDAPIDDALEFARTRLFGAAKGPVLIYASAAPQAVETAQATLGAARAGELVERALATIAQTLVAEGVGQLLVAGGETSGAVVSALGVGELRIGEQIDPGVPWTQTQLAGREAPLSLALKSGNFGGVDFFTRAFDVLIEQSNAVEVGA</sequence>
<keyword evidence="3" id="KW-0547">Nucleotide-binding</keyword>
<comment type="catalytic activity">
    <reaction evidence="7">
        <text>3-dehydro-L-erythronate + ATP = 3-dehydro-4-O-phospho-L-erythronate + ADP + H(+)</text>
        <dbReference type="Rhea" id="RHEA:52552"/>
        <dbReference type="ChEBI" id="CHEBI:15378"/>
        <dbReference type="ChEBI" id="CHEBI:30616"/>
        <dbReference type="ChEBI" id="CHEBI:136592"/>
        <dbReference type="ChEBI" id="CHEBI:136670"/>
        <dbReference type="ChEBI" id="CHEBI:456216"/>
        <dbReference type="EC" id="2.7.1.217"/>
    </reaction>
</comment>
<evidence type="ECO:0000256" key="2">
    <source>
        <dbReference type="ARBA" id="ARBA00022679"/>
    </source>
</evidence>
<dbReference type="Pfam" id="PF17042">
    <property type="entry name" value="NBD_C"/>
    <property type="match status" value="1"/>
</dbReference>
<dbReference type="InterPro" id="IPR042213">
    <property type="entry name" value="NBD_C_sf"/>
</dbReference>
<evidence type="ECO:0000256" key="7">
    <source>
        <dbReference type="ARBA" id="ARBA00035898"/>
    </source>
</evidence>
<comment type="function">
    <text evidence="9">Catalyzes the ATP-dependent phosphorylation of 3-oxo-tetronate to 3-oxo-tetronate 4-phosphate.</text>
</comment>
<dbReference type="GO" id="GO:0005524">
    <property type="term" value="F:ATP binding"/>
    <property type="evidence" value="ECO:0007669"/>
    <property type="project" value="UniProtKB-KW"/>
</dbReference>
<dbReference type="OrthoDB" id="191465at2"/>
<dbReference type="AlphaFoldDB" id="A0A1G7SA57"/>
<dbReference type="Gene3D" id="3.40.50.10840">
    <property type="entry name" value="Putative sugar-binding, N-terminal domain"/>
    <property type="match status" value="1"/>
</dbReference>
<dbReference type="GO" id="GO:0016301">
    <property type="term" value="F:kinase activity"/>
    <property type="evidence" value="ECO:0007669"/>
    <property type="project" value="UniProtKB-KW"/>
</dbReference>
<evidence type="ECO:0000256" key="5">
    <source>
        <dbReference type="ARBA" id="ARBA00022840"/>
    </source>
</evidence>
<dbReference type="InterPro" id="IPR037051">
    <property type="entry name" value="4-carb_acid_sugar_kinase_N_sf"/>
</dbReference>
<comment type="similarity">
    <text evidence="1">Belongs to the four-carbon acid sugar kinase family.</text>
</comment>
<dbReference type="Proteomes" id="UP000198641">
    <property type="component" value="Unassembled WGS sequence"/>
</dbReference>
<evidence type="ECO:0000259" key="13">
    <source>
        <dbReference type="Pfam" id="PF07005"/>
    </source>
</evidence>
<feature type="domain" description="Four-carbon acid sugar kinase nucleotide binding" evidence="14">
    <location>
        <begin position="272"/>
        <end position="434"/>
    </location>
</feature>
<keyword evidence="16" id="KW-1185">Reference proteome</keyword>
<feature type="domain" description="Four-carbon acid sugar kinase N-terminal" evidence="13">
    <location>
        <begin position="11"/>
        <end position="245"/>
    </location>
</feature>
<evidence type="ECO:0000313" key="16">
    <source>
        <dbReference type="Proteomes" id="UP000198641"/>
    </source>
</evidence>
<dbReference type="InterPro" id="IPR010737">
    <property type="entry name" value="4-carb_acid_sugar_kinase_N"/>
</dbReference>
<dbReference type="NCBIfam" id="NF043035">
    <property type="entry name" value="OxoTetrKin"/>
    <property type="match status" value="1"/>
</dbReference>
<evidence type="ECO:0000256" key="11">
    <source>
        <dbReference type="ARBA" id="ARBA00039461"/>
    </source>
</evidence>
<dbReference type="STRING" id="284577.SAMN05216571_10649"/>
<gene>
    <name evidence="15" type="ORF">SAMN05216571_10649</name>
</gene>
<proteinExistence type="inferred from homology"/>
<keyword evidence="6" id="KW-0119">Carbohydrate metabolism</keyword>
<evidence type="ECO:0000256" key="9">
    <source>
        <dbReference type="ARBA" id="ARBA00037335"/>
    </source>
</evidence>
<dbReference type="InterPro" id="IPR031475">
    <property type="entry name" value="NBD_C"/>
</dbReference>
<comment type="catalytic activity">
    <reaction evidence="8">
        <text>3-dehydro-D-erythronate + ATP = 3-dehydro-4-O-phospho-D-erythronate + ADP + H(+)</text>
        <dbReference type="Rhea" id="RHEA:52556"/>
        <dbReference type="ChEBI" id="CHEBI:15378"/>
        <dbReference type="ChEBI" id="CHEBI:30616"/>
        <dbReference type="ChEBI" id="CHEBI:57958"/>
        <dbReference type="ChEBI" id="CHEBI:136593"/>
        <dbReference type="ChEBI" id="CHEBI:456216"/>
        <dbReference type="EC" id="2.7.1.217"/>
    </reaction>
</comment>